<reference evidence="1 2" key="1">
    <citation type="submission" date="2019-05" db="EMBL/GenBank/DDBJ databases">
        <title>Another draft genome of Portunus trituberculatus and its Hox gene families provides insights of decapod evolution.</title>
        <authorList>
            <person name="Jeong J.-H."/>
            <person name="Song I."/>
            <person name="Kim S."/>
            <person name="Choi T."/>
            <person name="Kim D."/>
            <person name="Ryu S."/>
            <person name="Kim W."/>
        </authorList>
    </citation>
    <scope>NUCLEOTIDE SEQUENCE [LARGE SCALE GENOMIC DNA]</scope>
    <source>
        <tissue evidence="1">Muscle</tissue>
    </source>
</reference>
<accession>A0A5B7CK41</accession>
<proteinExistence type="predicted"/>
<evidence type="ECO:0000313" key="2">
    <source>
        <dbReference type="Proteomes" id="UP000324222"/>
    </source>
</evidence>
<dbReference type="Proteomes" id="UP000324222">
    <property type="component" value="Unassembled WGS sequence"/>
</dbReference>
<protein>
    <submittedName>
        <fullName evidence="1">Uncharacterized protein</fullName>
    </submittedName>
</protein>
<dbReference type="EMBL" id="VSRR010000091">
    <property type="protein sequence ID" value="MPC09889.1"/>
    <property type="molecule type" value="Genomic_DNA"/>
</dbReference>
<evidence type="ECO:0000313" key="1">
    <source>
        <dbReference type="EMBL" id="MPC09889.1"/>
    </source>
</evidence>
<keyword evidence="2" id="KW-1185">Reference proteome</keyword>
<organism evidence="1 2">
    <name type="scientific">Portunus trituberculatus</name>
    <name type="common">Swimming crab</name>
    <name type="synonym">Neptunus trituberculatus</name>
    <dbReference type="NCBI Taxonomy" id="210409"/>
    <lineage>
        <taxon>Eukaryota</taxon>
        <taxon>Metazoa</taxon>
        <taxon>Ecdysozoa</taxon>
        <taxon>Arthropoda</taxon>
        <taxon>Crustacea</taxon>
        <taxon>Multicrustacea</taxon>
        <taxon>Malacostraca</taxon>
        <taxon>Eumalacostraca</taxon>
        <taxon>Eucarida</taxon>
        <taxon>Decapoda</taxon>
        <taxon>Pleocyemata</taxon>
        <taxon>Brachyura</taxon>
        <taxon>Eubrachyura</taxon>
        <taxon>Portunoidea</taxon>
        <taxon>Portunidae</taxon>
        <taxon>Portuninae</taxon>
        <taxon>Portunus</taxon>
    </lineage>
</organism>
<gene>
    <name evidence="1" type="ORF">E2C01_002506</name>
</gene>
<comment type="caution">
    <text evidence="1">The sequence shown here is derived from an EMBL/GenBank/DDBJ whole genome shotgun (WGS) entry which is preliminary data.</text>
</comment>
<name>A0A5B7CK41_PORTR</name>
<dbReference type="AlphaFoldDB" id="A0A5B7CK41"/>
<sequence>MAIGDGPAVLMGQRVQHGVVGVHGGQAVPLQLLPDDGHQLLHASVISPLRKNRGVKKASPALS</sequence>